<dbReference type="KEGG" id="mrh:MycrhN_4789"/>
<dbReference type="AlphaFoldDB" id="G8RSC7"/>
<keyword evidence="4 5" id="KW-0472">Membrane</keyword>
<dbReference type="STRING" id="710685.MycrhN_4789"/>
<name>G8RSC7_MYCRN</name>
<evidence type="ECO:0000256" key="1">
    <source>
        <dbReference type="ARBA" id="ARBA00004127"/>
    </source>
</evidence>
<keyword evidence="3 5" id="KW-1133">Transmembrane helix</keyword>
<organism evidence="7 8">
    <name type="scientific">Mycolicibacterium rhodesiae (strain NBB3)</name>
    <name type="common">Mycobacterium rhodesiae</name>
    <dbReference type="NCBI Taxonomy" id="710685"/>
    <lineage>
        <taxon>Bacteria</taxon>
        <taxon>Bacillati</taxon>
        <taxon>Actinomycetota</taxon>
        <taxon>Actinomycetes</taxon>
        <taxon>Mycobacteriales</taxon>
        <taxon>Mycobacteriaceae</taxon>
        <taxon>Mycolicibacterium</taxon>
    </lineage>
</organism>
<dbReference type="Proteomes" id="UP000005442">
    <property type="component" value="Chromosome"/>
</dbReference>
<proteinExistence type="predicted"/>
<evidence type="ECO:0000256" key="2">
    <source>
        <dbReference type="ARBA" id="ARBA00022692"/>
    </source>
</evidence>
<feature type="transmembrane region" description="Helical" evidence="5">
    <location>
        <begin position="75"/>
        <end position="96"/>
    </location>
</feature>
<keyword evidence="8" id="KW-1185">Reference proteome</keyword>
<gene>
    <name evidence="7" type="ordered locus">MycrhN_4789</name>
</gene>
<feature type="transmembrane region" description="Helical" evidence="5">
    <location>
        <begin position="45"/>
        <end position="63"/>
    </location>
</feature>
<dbReference type="InterPro" id="IPR003807">
    <property type="entry name" value="DUF202"/>
</dbReference>
<comment type="subcellular location">
    <subcellularLocation>
        <location evidence="1">Endomembrane system</location>
        <topology evidence="1">Multi-pass membrane protein</topology>
    </subcellularLocation>
</comment>
<dbReference type="EMBL" id="CP003169">
    <property type="protein sequence ID" value="AEV75270.1"/>
    <property type="molecule type" value="Genomic_DNA"/>
</dbReference>
<sequence length="97" mass="10260">MAPQPEKPALQAERTQLSWERSAFSFLVAGALPLFGRGPFDDGRIVLPIVGALLAILCVALGRRRAGRLSAGPKTEVVLLGWATAGFAALIVMFSVV</sequence>
<dbReference type="eggNOG" id="ENOG5032AJX">
    <property type="taxonomic scope" value="Bacteria"/>
</dbReference>
<keyword evidence="2 5" id="KW-0812">Transmembrane</keyword>
<evidence type="ECO:0000256" key="3">
    <source>
        <dbReference type="ARBA" id="ARBA00022989"/>
    </source>
</evidence>
<dbReference type="OrthoDB" id="3701077at2"/>
<evidence type="ECO:0000313" key="7">
    <source>
        <dbReference type="EMBL" id="AEV75270.1"/>
    </source>
</evidence>
<evidence type="ECO:0000256" key="5">
    <source>
        <dbReference type="SAM" id="Phobius"/>
    </source>
</evidence>
<protein>
    <recommendedName>
        <fullName evidence="6">DUF202 domain-containing protein</fullName>
    </recommendedName>
</protein>
<evidence type="ECO:0000259" key="6">
    <source>
        <dbReference type="Pfam" id="PF02656"/>
    </source>
</evidence>
<accession>G8RSC7</accession>
<dbReference type="PATRIC" id="fig|710685.3.peg.4794"/>
<dbReference type="GO" id="GO:0012505">
    <property type="term" value="C:endomembrane system"/>
    <property type="evidence" value="ECO:0007669"/>
    <property type="project" value="UniProtKB-SubCell"/>
</dbReference>
<evidence type="ECO:0000313" key="8">
    <source>
        <dbReference type="Proteomes" id="UP000005442"/>
    </source>
</evidence>
<reference evidence="7 8" key="1">
    <citation type="submission" date="2011-12" db="EMBL/GenBank/DDBJ databases">
        <title>Complete sequence of Mycobacterium rhodesiae NBB3.</title>
        <authorList>
            <consortium name="US DOE Joint Genome Institute"/>
            <person name="Lucas S."/>
            <person name="Han J."/>
            <person name="Lapidus A."/>
            <person name="Cheng J.-F."/>
            <person name="Goodwin L."/>
            <person name="Pitluck S."/>
            <person name="Peters L."/>
            <person name="Mikhailova N."/>
            <person name="Gu W."/>
            <person name="Detter J.C."/>
            <person name="Han C."/>
            <person name="Tapia R."/>
            <person name="Land M."/>
            <person name="Hauser L."/>
            <person name="Kyrpides N."/>
            <person name="Ivanova N."/>
            <person name="Pagani I."/>
            <person name="Mattes T."/>
            <person name="Holmes A."/>
            <person name="Rutledge P."/>
            <person name="Paulsen I."/>
            <person name="Coleman N."/>
            <person name="Woyke T."/>
        </authorList>
    </citation>
    <scope>NUCLEOTIDE SEQUENCE [LARGE SCALE GENOMIC DNA]</scope>
    <source>
        <strain evidence="7 8">NBB3</strain>
    </source>
</reference>
<evidence type="ECO:0000256" key="4">
    <source>
        <dbReference type="ARBA" id="ARBA00023136"/>
    </source>
</evidence>
<dbReference type="RefSeq" id="WP_014213014.1">
    <property type="nucleotide sequence ID" value="NC_016604.1"/>
</dbReference>
<dbReference type="Pfam" id="PF02656">
    <property type="entry name" value="DUF202"/>
    <property type="match status" value="1"/>
</dbReference>
<dbReference type="HOGENOM" id="CLU_2343698_0_0_11"/>
<feature type="domain" description="DUF202" evidence="6">
    <location>
        <begin position="7"/>
        <end position="68"/>
    </location>
</feature>